<dbReference type="Proteomes" id="UP000807769">
    <property type="component" value="Unassembled WGS sequence"/>
</dbReference>
<dbReference type="AlphaFoldDB" id="A0A9P7DK52"/>
<dbReference type="EMBL" id="JABBWG010000244">
    <property type="protein sequence ID" value="KAG1796836.1"/>
    <property type="molecule type" value="Genomic_DNA"/>
</dbReference>
<protein>
    <submittedName>
        <fullName evidence="1">Uncharacterized protein</fullName>
    </submittedName>
</protein>
<dbReference type="OrthoDB" id="2652527at2759"/>
<dbReference type="RefSeq" id="XP_041185394.1">
    <property type="nucleotide sequence ID" value="XM_041341405.1"/>
</dbReference>
<name>A0A9P7DK52_9AGAM</name>
<sequence length="205" mass="22239">MAQYKVEKPQSKLALDEVKPPFAHAADIELNPCDVPVDAVLIHMTSGGSVPHGYSTDDSGNLLACNKAESYNQELAASATEGDEEIFGCGKVVYLHLLLHQTLSDVAPIPSGPPDLLSSVPLDVLSLIPPGILSFGRPALRTFERPTLCTFRHPTLHTFRHSILHTSMSCPPDLWTPRHPVLSTRVASLWKSSGLHQTIIGLPLK</sequence>
<comment type="caution">
    <text evidence="1">The sequence shown here is derived from an EMBL/GenBank/DDBJ whole genome shotgun (WGS) entry which is preliminary data.</text>
</comment>
<evidence type="ECO:0000313" key="1">
    <source>
        <dbReference type="EMBL" id="KAG1796836.1"/>
    </source>
</evidence>
<dbReference type="GeneID" id="64635421"/>
<proteinExistence type="predicted"/>
<keyword evidence="2" id="KW-1185">Reference proteome</keyword>
<gene>
    <name evidence="1" type="ORF">BJ212DRAFT_1489216</name>
</gene>
<reference evidence="1" key="1">
    <citation type="journal article" date="2020" name="New Phytol.">
        <title>Comparative genomics reveals dynamic genome evolution in host specialist ectomycorrhizal fungi.</title>
        <authorList>
            <person name="Lofgren L.A."/>
            <person name="Nguyen N.H."/>
            <person name="Vilgalys R."/>
            <person name="Ruytinx J."/>
            <person name="Liao H.L."/>
            <person name="Branco S."/>
            <person name="Kuo A."/>
            <person name="LaButti K."/>
            <person name="Lipzen A."/>
            <person name="Andreopoulos W."/>
            <person name="Pangilinan J."/>
            <person name="Riley R."/>
            <person name="Hundley H."/>
            <person name="Na H."/>
            <person name="Barry K."/>
            <person name="Grigoriev I.V."/>
            <person name="Stajich J.E."/>
            <person name="Kennedy P.G."/>
        </authorList>
    </citation>
    <scope>NUCLEOTIDE SEQUENCE</scope>
    <source>
        <strain evidence="1">MN1</strain>
    </source>
</reference>
<organism evidence="1 2">
    <name type="scientific">Suillus subaureus</name>
    <dbReference type="NCBI Taxonomy" id="48587"/>
    <lineage>
        <taxon>Eukaryota</taxon>
        <taxon>Fungi</taxon>
        <taxon>Dikarya</taxon>
        <taxon>Basidiomycota</taxon>
        <taxon>Agaricomycotina</taxon>
        <taxon>Agaricomycetes</taxon>
        <taxon>Agaricomycetidae</taxon>
        <taxon>Boletales</taxon>
        <taxon>Suillineae</taxon>
        <taxon>Suillaceae</taxon>
        <taxon>Suillus</taxon>
    </lineage>
</organism>
<accession>A0A9P7DK52</accession>
<evidence type="ECO:0000313" key="2">
    <source>
        <dbReference type="Proteomes" id="UP000807769"/>
    </source>
</evidence>